<dbReference type="InterPro" id="IPR029045">
    <property type="entry name" value="ClpP/crotonase-like_dom_sf"/>
</dbReference>
<dbReference type="AlphaFoldDB" id="A0A1M5ZNM5"/>
<dbReference type="Proteomes" id="UP000184240">
    <property type="component" value="Unassembled WGS sequence"/>
</dbReference>
<dbReference type="InterPro" id="IPR001753">
    <property type="entry name" value="Enoyl-CoA_hydra/iso"/>
</dbReference>
<organism evidence="3 4">
    <name type="scientific">Leeuwenhoekiella palythoae</name>
    <dbReference type="NCBI Taxonomy" id="573501"/>
    <lineage>
        <taxon>Bacteria</taxon>
        <taxon>Pseudomonadati</taxon>
        <taxon>Bacteroidota</taxon>
        <taxon>Flavobacteriia</taxon>
        <taxon>Flavobacteriales</taxon>
        <taxon>Flavobacteriaceae</taxon>
        <taxon>Leeuwenhoekiella</taxon>
    </lineage>
</organism>
<proteinExistence type="inferred from homology"/>
<evidence type="ECO:0000256" key="1">
    <source>
        <dbReference type="ARBA" id="ARBA00005254"/>
    </source>
</evidence>
<keyword evidence="5" id="KW-1185">Reference proteome</keyword>
<dbReference type="InterPro" id="IPR051683">
    <property type="entry name" value="Enoyl-CoA_Hydratase/Isomerase"/>
</dbReference>
<dbReference type="SUPFAM" id="SSF52096">
    <property type="entry name" value="ClpP/crotonase"/>
    <property type="match status" value="1"/>
</dbReference>
<reference evidence="4" key="2">
    <citation type="submission" date="2016-11" db="EMBL/GenBank/DDBJ databases">
        <authorList>
            <person name="Varghese N."/>
            <person name="Submissions S."/>
        </authorList>
    </citation>
    <scope>NUCLEOTIDE SEQUENCE [LARGE SCALE GENOMIC DNA]</scope>
    <source>
        <strain evidence="4">DSM 19859</strain>
    </source>
</reference>
<sequence length="250" mass="27225">MSESYVTLDVKNAVGTITFYTPNHNALPTEILKKLERTIIEAGSRRDLRVLVIQSGGDRTFCAGASFNELIAIKDEKQGKDFFMGFARVILAMRKCPLLTIVRVQGKAVGGGVGLAAAADYCMATKYASIKLSEISIGIGPFVIGPAVERKIGVSAFSQVTINAQEFYSAAWAQERGLYASVFETVEALDQAIEKLAGDLATYNPEALAESKKMFWSNTEAWDNLLETRAATSGKLVLSDFTRKKLQSYA</sequence>
<comment type="similarity">
    <text evidence="1">Belongs to the enoyl-CoA hydratase/isomerase family.</text>
</comment>
<protein>
    <submittedName>
        <fullName evidence="3">Methylglutaconyl-CoA hydratase</fullName>
    </submittedName>
</protein>
<dbReference type="PANTHER" id="PTHR42964">
    <property type="entry name" value="ENOYL-COA HYDRATASE"/>
    <property type="match status" value="1"/>
</dbReference>
<evidence type="ECO:0000313" key="2">
    <source>
        <dbReference type="EMBL" id="RXG27267.1"/>
    </source>
</evidence>
<reference evidence="3" key="1">
    <citation type="submission" date="2016-11" db="EMBL/GenBank/DDBJ databases">
        <authorList>
            <person name="Jaros S."/>
            <person name="Januszkiewicz K."/>
            <person name="Wedrychowicz H."/>
        </authorList>
    </citation>
    <scope>NUCLEOTIDE SEQUENCE [LARGE SCALE GENOMIC DNA]</scope>
    <source>
        <strain evidence="3">DSM 19859</strain>
    </source>
</reference>
<name>A0A1M5ZNM5_9FLAO</name>
<evidence type="ECO:0000313" key="5">
    <source>
        <dbReference type="Proteomes" id="UP000290037"/>
    </source>
</evidence>
<dbReference type="Gene3D" id="3.90.226.10">
    <property type="entry name" value="2-enoyl-CoA Hydratase, Chain A, domain 1"/>
    <property type="match status" value="1"/>
</dbReference>
<dbReference type="OrthoDB" id="638407at2"/>
<evidence type="ECO:0000313" key="4">
    <source>
        <dbReference type="Proteomes" id="UP000184240"/>
    </source>
</evidence>
<dbReference type="EMBL" id="FQXT01000007">
    <property type="protein sequence ID" value="SHI25758.1"/>
    <property type="molecule type" value="Genomic_DNA"/>
</dbReference>
<evidence type="ECO:0000313" key="3">
    <source>
        <dbReference type="EMBL" id="SHI25758.1"/>
    </source>
</evidence>
<dbReference type="RefSeq" id="WP_072984943.1">
    <property type="nucleotide sequence ID" value="NZ_FQXT01000007.1"/>
</dbReference>
<dbReference type="STRING" id="573501.SAMN04487999_3284"/>
<dbReference type="Proteomes" id="UP000290037">
    <property type="component" value="Unassembled WGS sequence"/>
</dbReference>
<dbReference type="CDD" id="cd06558">
    <property type="entry name" value="crotonase-like"/>
    <property type="match status" value="1"/>
</dbReference>
<gene>
    <name evidence="2" type="ORF">DSM01_3077</name>
    <name evidence="3" type="ORF">SAMN04487999_3284</name>
</gene>
<reference evidence="2 5" key="3">
    <citation type="submission" date="2018-07" db="EMBL/GenBank/DDBJ databases">
        <title>Leeuwenhoekiella genomics.</title>
        <authorList>
            <person name="Tahon G."/>
            <person name="Willems A."/>
        </authorList>
    </citation>
    <scope>NUCLEOTIDE SEQUENCE [LARGE SCALE GENOMIC DNA]</scope>
    <source>
        <strain evidence="2 5">LMG 24856</strain>
    </source>
</reference>
<dbReference type="GO" id="GO:0003824">
    <property type="term" value="F:catalytic activity"/>
    <property type="evidence" value="ECO:0007669"/>
    <property type="project" value="UniProtKB-ARBA"/>
</dbReference>
<dbReference type="PANTHER" id="PTHR42964:SF1">
    <property type="entry name" value="POLYKETIDE BIOSYNTHESIS ENOYL-COA HYDRATASE PKSH-RELATED"/>
    <property type="match status" value="1"/>
</dbReference>
<accession>A0A1M5ZNM5</accession>
<dbReference type="EMBL" id="QOVN01000008">
    <property type="protein sequence ID" value="RXG27267.1"/>
    <property type="molecule type" value="Genomic_DNA"/>
</dbReference>
<dbReference type="Pfam" id="PF00378">
    <property type="entry name" value="ECH_1"/>
    <property type="match status" value="1"/>
</dbReference>